<sequence length="93" mass="11125">MNIRFEKDFLLALNEQVEYIAKDKPKAARKFKTDLIKNIRKDLNRPFHFKKSIHFDNEIIGDYVFKGYVCVYLVDTENQLVTIFGFIKYKESL</sequence>
<evidence type="ECO:0000256" key="1">
    <source>
        <dbReference type="ARBA" id="ARBA00022649"/>
    </source>
</evidence>
<accession>A0A328X413</accession>
<keyword evidence="3" id="KW-1185">Reference proteome</keyword>
<gene>
    <name evidence="2" type="ORF">B0I10_101146</name>
</gene>
<organism evidence="2 3">
    <name type="scientific">Flavobacterium lacus</name>
    <dbReference type="NCBI Taxonomy" id="1353778"/>
    <lineage>
        <taxon>Bacteria</taxon>
        <taxon>Pseudomonadati</taxon>
        <taxon>Bacteroidota</taxon>
        <taxon>Flavobacteriia</taxon>
        <taxon>Flavobacteriales</taxon>
        <taxon>Flavobacteriaceae</taxon>
        <taxon>Flavobacterium</taxon>
    </lineage>
</organism>
<keyword evidence="1" id="KW-1277">Toxin-antitoxin system</keyword>
<dbReference type="AlphaFoldDB" id="A0A328X413"/>
<dbReference type="RefSeq" id="WP_112084570.1">
    <property type="nucleotide sequence ID" value="NZ_QLSV01000001.1"/>
</dbReference>
<evidence type="ECO:0000313" key="3">
    <source>
        <dbReference type="Proteomes" id="UP000249518"/>
    </source>
</evidence>
<proteinExistence type="predicted"/>
<dbReference type="InterPro" id="IPR007712">
    <property type="entry name" value="RelE/ParE_toxin"/>
</dbReference>
<dbReference type="Gene3D" id="3.30.2310.20">
    <property type="entry name" value="RelE-like"/>
    <property type="match status" value="1"/>
</dbReference>
<dbReference type="Proteomes" id="UP000249518">
    <property type="component" value="Unassembled WGS sequence"/>
</dbReference>
<evidence type="ECO:0000313" key="2">
    <source>
        <dbReference type="EMBL" id="RAR50974.1"/>
    </source>
</evidence>
<dbReference type="EMBL" id="QLSV01000001">
    <property type="protein sequence ID" value="RAR50974.1"/>
    <property type="molecule type" value="Genomic_DNA"/>
</dbReference>
<protein>
    <submittedName>
        <fullName evidence="2">ParE-like toxin of type II ParDE toxin-antitoxin system</fullName>
    </submittedName>
</protein>
<reference evidence="2 3" key="1">
    <citation type="submission" date="2018-06" db="EMBL/GenBank/DDBJ databases">
        <title>Genomic Encyclopedia of Type Strains, Phase III (KMG-III): the genomes of soil and plant-associated and newly described type strains.</title>
        <authorList>
            <person name="Whitman W."/>
        </authorList>
    </citation>
    <scope>NUCLEOTIDE SEQUENCE [LARGE SCALE GENOMIC DNA]</scope>
    <source>
        <strain evidence="2 3">CGMCC 1.12504</strain>
    </source>
</reference>
<comment type="caution">
    <text evidence="2">The sequence shown here is derived from an EMBL/GenBank/DDBJ whole genome shotgun (WGS) entry which is preliminary data.</text>
</comment>
<name>A0A328X413_9FLAO</name>
<dbReference type="Pfam" id="PF05016">
    <property type="entry name" value="ParE_toxin"/>
    <property type="match status" value="1"/>
</dbReference>
<dbReference type="InterPro" id="IPR035093">
    <property type="entry name" value="RelE/ParE_toxin_dom_sf"/>
</dbReference>
<dbReference type="OrthoDB" id="1362197at2"/>